<evidence type="ECO:0000313" key="2">
    <source>
        <dbReference type="EMBL" id="GHC41110.1"/>
    </source>
</evidence>
<keyword evidence="1" id="KW-0472">Membrane</keyword>
<reference evidence="2" key="1">
    <citation type="journal article" date="2014" name="Int. J. Syst. Evol. Microbiol.">
        <title>Complete genome sequence of Corynebacterium casei LMG S-19264T (=DSM 44701T), isolated from a smear-ripened cheese.</title>
        <authorList>
            <consortium name="US DOE Joint Genome Institute (JGI-PGF)"/>
            <person name="Walter F."/>
            <person name="Albersmeier A."/>
            <person name="Kalinowski J."/>
            <person name="Ruckert C."/>
        </authorList>
    </citation>
    <scope>NUCLEOTIDE SEQUENCE</scope>
    <source>
        <strain evidence="2">KCTC 12988</strain>
    </source>
</reference>
<keyword evidence="1" id="KW-0812">Transmembrane</keyword>
<dbReference type="EMBL" id="BMXI01000001">
    <property type="protein sequence ID" value="GHC41110.1"/>
    <property type="molecule type" value="Genomic_DNA"/>
</dbReference>
<keyword evidence="1" id="KW-1133">Transmembrane helix</keyword>
<protein>
    <submittedName>
        <fullName evidence="2">Uncharacterized protein</fullName>
    </submittedName>
</protein>
<evidence type="ECO:0000313" key="3">
    <source>
        <dbReference type="Proteomes" id="UP000644507"/>
    </source>
</evidence>
<dbReference type="RefSeq" id="WP_189566521.1">
    <property type="nucleotide sequence ID" value="NZ_BMXI01000001.1"/>
</dbReference>
<accession>A0A918WG17</accession>
<feature type="transmembrane region" description="Helical" evidence="1">
    <location>
        <begin position="50"/>
        <end position="69"/>
    </location>
</feature>
<evidence type="ECO:0000256" key="1">
    <source>
        <dbReference type="SAM" id="Phobius"/>
    </source>
</evidence>
<reference evidence="2" key="2">
    <citation type="submission" date="2020-09" db="EMBL/GenBank/DDBJ databases">
        <authorList>
            <person name="Sun Q."/>
            <person name="Kim S."/>
        </authorList>
    </citation>
    <scope>NUCLEOTIDE SEQUENCE</scope>
    <source>
        <strain evidence="2">KCTC 12988</strain>
    </source>
</reference>
<keyword evidence="3" id="KW-1185">Reference proteome</keyword>
<sequence length="119" mass="14061">MLRAFVAFVVESPSALVHLGSVVAKKQSFLIDIWYFSRSILRDRAMRRRFLAQLLIVILTLLVLGNWFLSDWVESTRPRFIVWWGGTTFLTVWMLMLAAYDALRVRREILEEDEFEDFS</sequence>
<dbReference type="Proteomes" id="UP000644507">
    <property type="component" value="Unassembled WGS sequence"/>
</dbReference>
<proteinExistence type="predicted"/>
<gene>
    <name evidence="2" type="ORF">GCM10007100_02190</name>
</gene>
<feature type="transmembrane region" description="Helical" evidence="1">
    <location>
        <begin position="81"/>
        <end position="100"/>
    </location>
</feature>
<comment type="caution">
    <text evidence="2">The sequence shown here is derived from an EMBL/GenBank/DDBJ whole genome shotgun (WGS) entry which is preliminary data.</text>
</comment>
<dbReference type="AlphaFoldDB" id="A0A918WG17"/>
<organism evidence="2 3">
    <name type="scientific">Roseibacillus persicicus</name>
    <dbReference type="NCBI Taxonomy" id="454148"/>
    <lineage>
        <taxon>Bacteria</taxon>
        <taxon>Pseudomonadati</taxon>
        <taxon>Verrucomicrobiota</taxon>
        <taxon>Verrucomicrobiia</taxon>
        <taxon>Verrucomicrobiales</taxon>
        <taxon>Verrucomicrobiaceae</taxon>
        <taxon>Roseibacillus</taxon>
    </lineage>
</organism>
<name>A0A918WG17_9BACT</name>